<dbReference type="PROSITE" id="PS00108">
    <property type="entry name" value="PROTEIN_KINASE_ST"/>
    <property type="match status" value="1"/>
</dbReference>
<feature type="region of interest" description="Disordered" evidence="8">
    <location>
        <begin position="524"/>
        <end position="548"/>
    </location>
</feature>
<keyword evidence="2" id="KW-0813">Transport</keyword>
<evidence type="ECO:0000256" key="3">
    <source>
        <dbReference type="ARBA" id="ARBA00022741"/>
    </source>
</evidence>
<keyword evidence="11" id="KW-1185">Reference proteome</keyword>
<dbReference type="GO" id="GO:0006914">
    <property type="term" value="P:autophagy"/>
    <property type="evidence" value="ECO:0007669"/>
    <property type="project" value="UniProtKB-KW"/>
</dbReference>
<keyword evidence="3 7" id="KW-0547">Nucleotide-binding</keyword>
<evidence type="ECO:0000256" key="5">
    <source>
        <dbReference type="ARBA" id="ARBA00023006"/>
    </source>
</evidence>
<dbReference type="OrthoDB" id="4062651at2759"/>
<comment type="subcellular location">
    <subcellularLocation>
        <location evidence="1">Preautophagosomal structure membrane</location>
        <topology evidence="1">Peripheral membrane protein</topology>
    </subcellularLocation>
</comment>
<evidence type="ECO:0000256" key="2">
    <source>
        <dbReference type="ARBA" id="ARBA00022448"/>
    </source>
</evidence>
<dbReference type="Proteomes" id="UP000283895">
    <property type="component" value="Unassembled WGS sequence"/>
</dbReference>
<dbReference type="PROSITE" id="PS00107">
    <property type="entry name" value="PROTEIN_KINASE_ATP"/>
    <property type="match status" value="1"/>
</dbReference>
<dbReference type="GO" id="GO:0004674">
    <property type="term" value="F:protein serine/threonine kinase activity"/>
    <property type="evidence" value="ECO:0007669"/>
    <property type="project" value="InterPro"/>
</dbReference>
<dbReference type="InterPro" id="IPR008271">
    <property type="entry name" value="Ser/Thr_kinase_AS"/>
</dbReference>
<dbReference type="InterPro" id="IPR011009">
    <property type="entry name" value="Kinase-like_dom_sf"/>
</dbReference>
<feature type="binding site" evidence="7">
    <location>
        <position position="241"/>
    </location>
    <ligand>
        <name>ATP</name>
        <dbReference type="ChEBI" id="CHEBI:30616"/>
    </ligand>
</feature>
<protein>
    <recommendedName>
        <fullName evidence="6">Autophagy-related protein 1</fullName>
    </recommendedName>
</protein>
<dbReference type="CDD" id="cd00180">
    <property type="entry name" value="PKc"/>
    <property type="match status" value="1"/>
</dbReference>
<evidence type="ECO:0000259" key="9">
    <source>
        <dbReference type="PROSITE" id="PS50011"/>
    </source>
</evidence>
<accession>A0A423WBN9</accession>
<dbReference type="EMBL" id="LKEA01000020">
    <property type="protein sequence ID" value="ROW00763.1"/>
    <property type="molecule type" value="Genomic_DNA"/>
</dbReference>
<dbReference type="SMART" id="SM00220">
    <property type="entry name" value="S_TKc"/>
    <property type="match status" value="1"/>
</dbReference>
<evidence type="ECO:0000313" key="10">
    <source>
        <dbReference type="EMBL" id="ROW00763.1"/>
    </source>
</evidence>
<dbReference type="PROSITE" id="PS50011">
    <property type="entry name" value="PROTEIN_KINASE_DOM"/>
    <property type="match status" value="1"/>
</dbReference>
<organism evidence="10 11">
    <name type="scientific">Cytospora schulzeri</name>
    <dbReference type="NCBI Taxonomy" id="448051"/>
    <lineage>
        <taxon>Eukaryota</taxon>
        <taxon>Fungi</taxon>
        <taxon>Dikarya</taxon>
        <taxon>Ascomycota</taxon>
        <taxon>Pezizomycotina</taxon>
        <taxon>Sordariomycetes</taxon>
        <taxon>Sordariomycetidae</taxon>
        <taxon>Diaporthales</taxon>
        <taxon>Cytosporaceae</taxon>
        <taxon>Cytospora</taxon>
    </lineage>
</organism>
<dbReference type="InterPro" id="IPR017441">
    <property type="entry name" value="Protein_kinase_ATP_BS"/>
</dbReference>
<keyword evidence="5" id="KW-0072">Autophagy</keyword>
<dbReference type="SUPFAM" id="SSF56112">
    <property type="entry name" value="Protein kinase-like (PK-like)"/>
    <property type="match status" value="1"/>
</dbReference>
<dbReference type="GO" id="GO:0034045">
    <property type="term" value="C:phagophore assembly site membrane"/>
    <property type="evidence" value="ECO:0007669"/>
    <property type="project" value="UniProtKB-SubCell"/>
</dbReference>
<comment type="caution">
    <text evidence="10">The sequence shown here is derived from an EMBL/GenBank/DDBJ whole genome shotgun (WGS) entry which is preliminary data.</text>
</comment>
<feature type="domain" description="Protein kinase" evidence="9">
    <location>
        <begin position="212"/>
        <end position="519"/>
    </location>
</feature>
<sequence>MASTDFLFSLTPVSLQAVSVLEANPQFQQYTPSGKIVLAIPFNFKSKYPSRLLSFGKAQCHDIILPSSRDEDYRNDHFFFYMAKDSGELVLRDVSGKTGIFYTDQPELQETHRLHGAPPHRQRVIPRAGSTFIILLGKETEFQFQWLSSSNSQTDSRIIQRAKSLAVPGATITDPSTPGSELARQISRHAQYRLPSQYTPSVKSTTTCDITFHRYRRLGEGSFGVVHKVVDLKDGTLWALKEIKVRRDPGRYGALGSAVERKRAHEQAESLKREVEMIFPLKHSNITELHHFQDFRPDGKFQMFFRLCRGNVEDLLPGEQVHFCDRPNHNIRPPSWAPRFMRQVSEALEYLHSQGIIHRDIKPANILYDYDYNYSNKQEKHVNFFVTDFGLSIAAQEAAGMGVAGTIFYMPPEAISTGESSTVFDVWSLGVTLGCILGYWCHKEINFSTEEWNRKLKGYGSSHQLTGKEAGEREVRWPRRILSMAPCLPPGLQKMLAPKESRSTPAEVLESSAEGSALFSRPLQVSATQSQTLQKRHPNDSMSIEWGK</sequence>
<evidence type="ECO:0000256" key="6">
    <source>
        <dbReference type="ARBA" id="ARBA00030237"/>
    </source>
</evidence>
<gene>
    <name evidence="10" type="ORF">VMCG_06551</name>
</gene>
<evidence type="ECO:0000256" key="1">
    <source>
        <dbReference type="ARBA" id="ARBA00004623"/>
    </source>
</evidence>
<dbReference type="GO" id="GO:0010506">
    <property type="term" value="P:regulation of autophagy"/>
    <property type="evidence" value="ECO:0007669"/>
    <property type="project" value="InterPro"/>
</dbReference>
<name>A0A423WBN9_9PEZI</name>
<proteinExistence type="predicted"/>
<evidence type="ECO:0000256" key="8">
    <source>
        <dbReference type="SAM" id="MobiDB-lite"/>
    </source>
</evidence>
<evidence type="ECO:0000313" key="11">
    <source>
        <dbReference type="Proteomes" id="UP000283895"/>
    </source>
</evidence>
<feature type="compositionally biased region" description="Polar residues" evidence="8">
    <location>
        <begin position="524"/>
        <end position="533"/>
    </location>
</feature>
<dbReference type="AlphaFoldDB" id="A0A423WBN9"/>
<dbReference type="STRING" id="356882.A0A423WBN9"/>
<dbReference type="InterPro" id="IPR000719">
    <property type="entry name" value="Prot_kinase_dom"/>
</dbReference>
<evidence type="ECO:0000256" key="7">
    <source>
        <dbReference type="PROSITE-ProRule" id="PRU10141"/>
    </source>
</evidence>
<keyword evidence="4 7" id="KW-0067">ATP-binding</keyword>
<dbReference type="InterPro" id="IPR045269">
    <property type="entry name" value="Atg1-like"/>
</dbReference>
<reference evidence="10 11" key="1">
    <citation type="submission" date="2015-09" db="EMBL/GenBank/DDBJ databases">
        <title>Host preference determinants of Valsa canker pathogens revealed by comparative genomics.</title>
        <authorList>
            <person name="Yin Z."/>
            <person name="Huang L."/>
        </authorList>
    </citation>
    <scope>NUCLEOTIDE SEQUENCE [LARGE SCALE GENOMIC DNA]</scope>
    <source>
        <strain evidence="10 11">03-1</strain>
    </source>
</reference>
<dbReference type="PANTHER" id="PTHR24348">
    <property type="entry name" value="SERINE/THREONINE-PROTEIN KINASE UNC-51-RELATED"/>
    <property type="match status" value="1"/>
</dbReference>
<evidence type="ECO:0000256" key="4">
    <source>
        <dbReference type="ARBA" id="ARBA00022840"/>
    </source>
</evidence>
<dbReference type="Pfam" id="PF00069">
    <property type="entry name" value="Pkinase"/>
    <property type="match status" value="1"/>
</dbReference>
<dbReference type="Gene3D" id="1.10.510.10">
    <property type="entry name" value="Transferase(Phosphotransferase) domain 1"/>
    <property type="match status" value="1"/>
</dbReference>
<dbReference type="GO" id="GO:0005524">
    <property type="term" value="F:ATP binding"/>
    <property type="evidence" value="ECO:0007669"/>
    <property type="project" value="UniProtKB-UniRule"/>
</dbReference>